<dbReference type="AlphaFoldDB" id="A0A4E0S3Y6"/>
<gene>
    <name evidence="3" type="ORF">D915_000367</name>
</gene>
<evidence type="ECO:0000256" key="1">
    <source>
        <dbReference type="SAM" id="Phobius"/>
    </source>
</evidence>
<organism evidence="3 4">
    <name type="scientific">Fasciola hepatica</name>
    <name type="common">Liver fluke</name>
    <dbReference type="NCBI Taxonomy" id="6192"/>
    <lineage>
        <taxon>Eukaryota</taxon>
        <taxon>Metazoa</taxon>
        <taxon>Spiralia</taxon>
        <taxon>Lophotrochozoa</taxon>
        <taxon>Platyhelminthes</taxon>
        <taxon>Trematoda</taxon>
        <taxon>Digenea</taxon>
        <taxon>Plagiorchiida</taxon>
        <taxon>Echinostomata</taxon>
        <taxon>Echinostomatoidea</taxon>
        <taxon>Fasciolidae</taxon>
        <taxon>Fasciola</taxon>
    </lineage>
</organism>
<protein>
    <submittedName>
        <fullName evidence="3">Palmitoyltransferase</fullName>
    </submittedName>
</protein>
<dbReference type="InterPro" id="IPR043955">
    <property type="entry name" value="DUF5746"/>
</dbReference>
<sequence length="238" mass="25749">MPQWTSATRKRDTTVFQPSSVQSFQWTQCVVWTTLLSVLTASVVGLFGLATFQAKPRAVQSTGTVRCYQCDNYASVGAEARPGVASGLAWMGGKPVLSGQTILSSSGTLVASSLTALQASRLCSEKVNRTAMRALITSNSYGTCSGFAYDGCAKIVTKSYRVKSQLGRLVLSAVVVSRTCAHVPEGMGVGCFDSVGGAEMRRRLCYCRGDFCNRTSSKKQFVLLIFFCIGFMKLWLFE</sequence>
<keyword evidence="1" id="KW-0812">Transmembrane</keyword>
<evidence type="ECO:0000313" key="4">
    <source>
        <dbReference type="Proteomes" id="UP000230066"/>
    </source>
</evidence>
<keyword evidence="4" id="KW-1185">Reference proteome</keyword>
<dbReference type="GO" id="GO:0016740">
    <property type="term" value="F:transferase activity"/>
    <property type="evidence" value="ECO:0007669"/>
    <property type="project" value="UniProtKB-KW"/>
</dbReference>
<dbReference type="Pfam" id="PF19017">
    <property type="entry name" value="DUF5746"/>
    <property type="match status" value="1"/>
</dbReference>
<evidence type="ECO:0000259" key="2">
    <source>
        <dbReference type="Pfam" id="PF19017"/>
    </source>
</evidence>
<accession>A0A4E0S3Y6</accession>
<reference evidence="3" key="1">
    <citation type="submission" date="2019-03" db="EMBL/GenBank/DDBJ databases">
        <title>Improved annotation for the trematode Fasciola hepatica.</title>
        <authorList>
            <person name="Choi Y.-J."/>
            <person name="Martin J."/>
            <person name="Mitreva M."/>
        </authorList>
    </citation>
    <scope>NUCLEOTIDE SEQUENCE [LARGE SCALE GENOMIC DNA]</scope>
</reference>
<keyword evidence="1" id="KW-0472">Membrane</keyword>
<feature type="transmembrane region" description="Helical" evidence="1">
    <location>
        <begin position="221"/>
        <end position="237"/>
    </location>
</feature>
<dbReference type="EMBL" id="JXXN02000180">
    <property type="protein sequence ID" value="THD28330.1"/>
    <property type="molecule type" value="Genomic_DNA"/>
</dbReference>
<evidence type="ECO:0000313" key="3">
    <source>
        <dbReference type="EMBL" id="THD28330.1"/>
    </source>
</evidence>
<feature type="transmembrane region" description="Helical" evidence="1">
    <location>
        <begin position="30"/>
        <end position="52"/>
    </location>
</feature>
<dbReference type="Proteomes" id="UP000230066">
    <property type="component" value="Unassembled WGS sequence"/>
</dbReference>
<keyword evidence="1" id="KW-1133">Transmembrane helix</keyword>
<feature type="domain" description="DUF5746" evidence="2">
    <location>
        <begin position="44"/>
        <end position="213"/>
    </location>
</feature>
<proteinExistence type="predicted"/>
<name>A0A4E0S3Y6_FASHE</name>
<comment type="caution">
    <text evidence="3">The sequence shown here is derived from an EMBL/GenBank/DDBJ whole genome shotgun (WGS) entry which is preliminary data.</text>
</comment>